<dbReference type="AlphaFoldDB" id="A0A7I8VHS0"/>
<evidence type="ECO:0000256" key="2">
    <source>
        <dbReference type="SAM" id="MobiDB-lite"/>
    </source>
</evidence>
<protein>
    <submittedName>
        <fullName evidence="3">DgyrCDS4827</fullName>
    </submittedName>
</protein>
<sequence length="476" mass="55154">MTKYCVCQICNCGRHHCPVHKRGVLRAKSTGPCPITEYNQRYKEHPLHPTKTAKPEATAFRSEHPLDDKTTHRRDFIKHPLERPHVHQAEDYKKPEGNFEDMTNYRKDYDRKQGERARAVKPVDLKKALGPFKGEPTYKSDFRKWPIDRHLPHVKTDYAPPEAKFEGLPTYKKDYIKYNEAPRQSMKPVELARGPDQPFDDRTGYRDHYIKHPLPEKALKEKECWKPNKAPLDGLSNYKKDYVEKHGGPMASCKPDASAFKSGAPLEDTTTHRNDFKKWDAERPFVHEPDQYRKPEGNIDLNTTHKTDFTQKPLSKPKSMKPLDAKKVPGNFTDKTNYKDDYKKWHMERERPVVKADYSPPEAPFEGLPTYKKDYVKYNEAPRKLMRPAEGGIQSDAPFDDQTMYRTEYIKKDNPPCPAAIIESASSKFQFKEQDDSGHKWYEPVNGKSSMTTQPVPRTYSASQQIKNNNEGLVCA</sequence>
<dbReference type="PANTHER" id="PTHR31516:SF17">
    <property type="entry name" value="STABILIZER OF AXONEMAL MICROTUBULES 2"/>
    <property type="match status" value="1"/>
</dbReference>
<dbReference type="Pfam" id="PF05217">
    <property type="entry name" value="SAXO1-2"/>
    <property type="match status" value="1"/>
</dbReference>
<reference evidence="3 4" key="1">
    <citation type="submission" date="2020-08" db="EMBL/GenBank/DDBJ databases">
        <authorList>
            <person name="Hejnol A."/>
        </authorList>
    </citation>
    <scope>NUCLEOTIDE SEQUENCE [LARGE SCALE GENOMIC DNA]</scope>
</reference>
<dbReference type="GO" id="GO:0005879">
    <property type="term" value="C:axonemal microtubule"/>
    <property type="evidence" value="ECO:0007669"/>
    <property type="project" value="TreeGrafter"/>
</dbReference>
<comment type="similarity">
    <text evidence="1">Belongs to the FAM154 family.</text>
</comment>
<feature type="compositionally biased region" description="Polar residues" evidence="2">
    <location>
        <begin position="447"/>
        <end position="476"/>
    </location>
</feature>
<feature type="compositionally biased region" description="Basic and acidic residues" evidence="2">
    <location>
        <begin position="289"/>
        <end position="309"/>
    </location>
</feature>
<dbReference type="GO" id="GO:0036126">
    <property type="term" value="C:sperm flagellum"/>
    <property type="evidence" value="ECO:0007669"/>
    <property type="project" value="TreeGrafter"/>
</dbReference>
<keyword evidence="4" id="KW-1185">Reference proteome</keyword>
<organism evidence="3 4">
    <name type="scientific">Dimorphilus gyrociliatus</name>
    <dbReference type="NCBI Taxonomy" id="2664684"/>
    <lineage>
        <taxon>Eukaryota</taxon>
        <taxon>Metazoa</taxon>
        <taxon>Spiralia</taxon>
        <taxon>Lophotrochozoa</taxon>
        <taxon>Annelida</taxon>
        <taxon>Polychaeta</taxon>
        <taxon>Polychaeta incertae sedis</taxon>
        <taxon>Dinophilidae</taxon>
        <taxon>Dimorphilus</taxon>
    </lineage>
</organism>
<dbReference type="GO" id="GO:0005814">
    <property type="term" value="C:centriole"/>
    <property type="evidence" value="ECO:0007669"/>
    <property type="project" value="TreeGrafter"/>
</dbReference>
<gene>
    <name evidence="3" type="ORF">DGYR_LOCUS4578</name>
</gene>
<evidence type="ECO:0000256" key="1">
    <source>
        <dbReference type="ARBA" id="ARBA00008738"/>
    </source>
</evidence>
<dbReference type="PANTHER" id="PTHR31516">
    <property type="entry name" value="STABILIZER OF AXONEMAL MICROTUBULES 2"/>
    <property type="match status" value="1"/>
</dbReference>
<name>A0A7I8VHS0_9ANNE</name>
<evidence type="ECO:0000313" key="3">
    <source>
        <dbReference type="EMBL" id="CAD5115892.1"/>
    </source>
</evidence>
<dbReference type="GO" id="GO:0036064">
    <property type="term" value="C:ciliary basal body"/>
    <property type="evidence" value="ECO:0007669"/>
    <property type="project" value="TreeGrafter"/>
</dbReference>
<feature type="region of interest" description="Disordered" evidence="2">
    <location>
        <begin position="435"/>
        <end position="476"/>
    </location>
</feature>
<dbReference type="GO" id="GO:0008017">
    <property type="term" value="F:microtubule binding"/>
    <property type="evidence" value="ECO:0007669"/>
    <property type="project" value="InterPro"/>
</dbReference>
<evidence type="ECO:0000313" key="4">
    <source>
        <dbReference type="Proteomes" id="UP000549394"/>
    </source>
</evidence>
<dbReference type="OrthoDB" id="365640at2759"/>
<comment type="caution">
    <text evidence="3">The sequence shown here is derived from an EMBL/GenBank/DDBJ whole genome shotgun (WGS) entry which is preliminary data.</text>
</comment>
<dbReference type="Proteomes" id="UP000549394">
    <property type="component" value="Unassembled WGS sequence"/>
</dbReference>
<feature type="region of interest" description="Disordered" evidence="2">
    <location>
        <begin position="289"/>
        <end position="332"/>
    </location>
</feature>
<proteinExistence type="inferred from homology"/>
<dbReference type="EMBL" id="CAJFCJ010000006">
    <property type="protein sequence ID" value="CAD5115892.1"/>
    <property type="molecule type" value="Genomic_DNA"/>
</dbReference>
<accession>A0A7I8VHS0</accession>
<dbReference type="InterPro" id="IPR033336">
    <property type="entry name" value="SAXO1/2"/>
</dbReference>